<dbReference type="AlphaFoldDB" id="A0A5N6E0B5"/>
<keyword evidence="2" id="KW-1185">Reference proteome</keyword>
<evidence type="ECO:0000313" key="1">
    <source>
        <dbReference type="EMBL" id="KAB8210888.1"/>
    </source>
</evidence>
<protein>
    <submittedName>
        <fullName evidence="1">Uncharacterized protein</fullName>
    </submittedName>
</protein>
<sequence>MFFKNHLAKKFEPLLEHLENKLEQEGEWQKAQELRYQQYEWRRYHPKLKKQTSNYLARVYNHRFQIQREAYLQVQHDNLFQQLEEDPSLADILVTEIESFQKQLKDVDRDIWMAERDIESAVRAFPEGPFKRALCARRQKNNSHLAKHLQKVCAALGGCCGRECGCCMRPRNSKWPNHFAHCTSMCKCCEDARGFKINSPYTRDDPMTAFFTIKKADLRGGKRSIVKDTINAHIWGL</sequence>
<dbReference type="Proteomes" id="UP000326532">
    <property type="component" value="Unassembled WGS sequence"/>
</dbReference>
<gene>
    <name evidence="1" type="ORF">BDV34DRAFT_209104</name>
</gene>
<dbReference type="OMA" id="CCEDARG"/>
<proteinExistence type="predicted"/>
<organism evidence="1 2">
    <name type="scientific">Aspergillus parasiticus</name>
    <dbReference type="NCBI Taxonomy" id="5067"/>
    <lineage>
        <taxon>Eukaryota</taxon>
        <taxon>Fungi</taxon>
        <taxon>Dikarya</taxon>
        <taxon>Ascomycota</taxon>
        <taxon>Pezizomycotina</taxon>
        <taxon>Eurotiomycetes</taxon>
        <taxon>Eurotiomycetidae</taxon>
        <taxon>Eurotiales</taxon>
        <taxon>Aspergillaceae</taxon>
        <taxon>Aspergillus</taxon>
        <taxon>Aspergillus subgen. Circumdati</taxon>
    </lineage>
</organism>
<name>A0A5N6E0B5_ASPPA</name>
<evidence type="ECO:0000313" key="2">
    <source>
        <dbReference type="Proteomes" id="UP000326532"/>
    </source>
</evidence>
<reference evidence="1 2" key="1">
    <citation type="submission" date="2019-04" db="EMBL/GenBank/DDBJ databases">
        <title>Fungal friends and foes A comparative genomics study of 23 Aspergillus species from section Flavi.</title>
        <authorList>
            <consortium name="DOE Joint Genome Institute"/>
            <person name="Kjaerbolling I."/>
            <person name="Vesth T.C."/>
            <person name="Frisvad J.C."/>
            <person name="Nybo J.L."/>
            <person name="Theobald S."/>
            <person name="Kildgaard S."/>
            <person name="Petersen T.I."/>
            <person name="Kuo A."/>
            <person name="Sato A."/>
            <person name="Lyhne E.K."/>
            <person name="Kogle M.E."/>
            <person name="Wiebenga A."/>
            <person name="Kun R.S."/>
            <person name="Lubbers R.J."/>
            <person name="Makela M.R."/>
            <person name="Barry K."/>
            <person name="Chovatia M."/>
            <person name="Clum A."/>
            <person name="Daum C."/>
            <person name="Haridas S."/>
            <person name="He G."/>
            <person name="LaButti K."/>
            <person name="Lipzen A."/>
            <person name="Mondo S."/>
            <person name="Pangilinan J."/>
            <person name="Riley R."/>
            <person name="Salamov A."/>
            <person name="Simmons B.A."/>
            <person name="Magnuson J.K."/>
            <person name="Henrissat B."/>
            <person name="Mortensen U.H."/>
            <person name="Larsen T.O."/>
            <person name="De vries R.P."/>
            <person name="Grigoriev I.V."/>
            <person name="Machida M."/>
            <person name="Baker S.E."/>
            <person name="Andersen M.R."/>
        </authorList>
    </citation>
    <scope>NUCLEOTIDE SEQUENCE [LARGE SCALE GENOMIC DNA]</scope>
    <source>
        <strain evidence="1 2">CBS 117618</strain>
    </source>
</reference>
<dbReference type="EMBL" id="ML734940">
    <property type="protein sequence ID" value="KAB8210888.1"/>
    <property type="molecule type" value="Genomic_DNA"/>
</dbReference>
<accession>A0A5N6E0B5</accession>
<dbReference type="VEuPathDB" id="FungiDB:BDV34DRAFT_209104"/>